<evidence type="ECO:0000313" key="3">
    <source>
        <dbReference type="Proteomes" id="UP000612055"/>
    </source>
</evidence>
<evidence type="ECO:0000313" key="2">
    <source>
        <dbReference type="EMBL" id="KAG2486355.1"/>
    </source>
</evidence>
<organism evidence="2 3">
    <name type="scientific">Edaphochlamys debaryana</name>
    <dbReference type="NCBI Taxonomy" id="47281"/>
    <lineage>
        <taxon>Eukaryota</taxon>
        <taxon>Viridiplantae</taxon>
        <taxon>Chlorophyta</taxon>
        <taxon>core chlorophytes</taxon>
        <taxon>Chlorophyceae</taxon>
        <taxon>CS clade</taxon>
        <taxon>Chlamydomonadales</taxon>
        <taxon>Chlamydomonadales incertae sedis</taxon>
        <taxon>Edaphochlamys</taxon>
    </lineage>
</organism>
<proteinExistence type="predicted"/>
<sequence>MCSALALAPASPAALGLTAAPDPEQDTLENIPASITSAGSAPSVPLSSVIGGPQQREIEGCTRKCIATCVRGGEGAPGLGPLSLRKEEAVFKQGFRTRSYCLSECAQLCALKLGGKAKADLLGVGAGAGAAGAQGGAQGQGPSQGAPQGPGGPSP</sequence>
<name>A0A836BRN2_9CHLO</name>
<reference evidence="2" key="1">
    <citation type="journal article" date="2020" name="bioRxiv">
        <title>Comparative genomics of Chlamydomonas.</title>
        <authorList>
            <person name="Craig R.J."/>
            <person name="Hasan A.R."/>
            <person name="Ness R.W."/>
            <person name="Keightley P.D."/>
        </authorList>
    </citation>
    <scope>NUCLEOTIDE SEQUENCE</scope>
    <source>
        <strain evidence="2">CCAP 11/70</strain>
    </source>
</reference>
<dbReference type="PANTHER" id="PTHR36006:SF2">
    <property type="entry name" value="OS06G0704200 PROTEIN"/>
    <property type="match status" value="1"/>
</dbReference>
<evidence type="ECO:0000256" key="1">
    <source>
        <dbReference type="SAM" id="MobiDB-lite"/>
    </source>
</evidence>
<comment type="caution">
    <text evidence="2">The sequence shown here is derived from an EMBL/GenBank/DDBJ whole genome shotgun (WGS) entry which is preliminary data.</text>
</comment>
<dbReference type="EMBL" id="JAEHOE010000113">
    <property type="protein sequence ID" value="KAG2486355.1"/>
    <property type="molecule type" value="Genomic_DNA"/>
</dbReference>
<gene>
    <name evidence="2" type="ORF">HYH03_014936</name>
</gene>
<dbReference type="Proteomes" id="UP000612055">
    <property type="component" value="Unassembled WGS sequence"/>
</dbReference>
<dbReference type="AlphaFoldDB" id="A0A836BRN2"/>
<feature type="region of interest" description="Disordered" evidence="1">
    <location>
        <begin position="128"/>
        <end position="155"/>
    </location>
</feature>
<dbReference type="OrthoDB" id="1900575at2759"/>
<protein>
    <submittedName>
        <fullName evidence="2">Uncharacterized protein</fullName>
    </submittedName>
</protein>
<feature type="compositionally biased region" description="Gly residues" evidence="1">
    <location>
        <begin position="128"/>
        <end position="139"/>
    </location>
</feature>
<accession>A0A836BRN2</accession>
<keyword evidence="3" id="KW-1185">Reference proteome</keyword>
<dbReference type="PANTHER" id="PTHR36006">
    <property type="entry name" value="BNAC02G25390D PROTEIN"/>
    <property type="match status" value="1"/>
</dbReference>